<dbReference type="InterPro" id="IPR002941">
    <property type="entry name" value="DNA_methylase_N4/N6"/>
</dbReference>
<evidence type="ECO:0000256" key="2">
    <source>
        <dbReference type="ARBA" id="ARBA00022603"/>
    </source>
</evidence>
<dbReference type="EMBL" id="JACADJ010000027">
    <property type="protein sequence ID" value="NWH05218.1"/>
    <property type="molecule type" value="Genomic_DNA"/>
</dbReference>
<keyword evidence="6" id="KW-0238">DNA-binding</keyword>
<keyword evidence="2 10" id="KW-0489">Methyltransferase</keyword>
<dbReference type="PROSITE" id="PS00093">
    <property type="entry name" value="N4_MTASE"/>
    <property type="match status" value="1"/>
</dbReference>
<name>A0A850T9L0_9BACT</name>
<dbReference type="PANTHER" id="PTHR13370">
    <property type="entry name" value="RNA METHYLASE-RELATED"/>
    <property type="match status" value="1"/>
</dbReference>
<evidence type="ECO:0000256" key="1">
    <source>
        <dbReference type="ARBA" id="ARBA00010203"/>
    </source>
</evidence>
<gene>
    <name evidence="10" type="ORF">HXW94_09505</name>
</gene>
<evidence type="ECO:0000256" key="8">
    <source>
        <dbReference type="RuleBase" id="RU362026"/>
    </source>
</evidence>
<dbReference type="GO" id="GO:0005737">
    <property type="term" value="C:cytoplasm"/>
    <property type="evidence" value="ECO:0007669"/>
    <property type="project" value="TreeGrafter"/>
</dbReference>
<dbReference type="GO" id="GO:0009307">
    <property type="term" value="P:DNA restriction-modification system"/>
    <property type="evidence" value="ECO:0007669"/>
    <property type="project" value="UniProtKB-KW"/>
</dbReference>
<dbReference type="PRINTS" id="PR00508">
    <property type="entry name" value="S21N4MTFRASE"/>
</dbReference>
<dbReference type="Gene3D" id="3.40.50.150">
    <property type="entry name" value="Vaccinia Virus protein VP39"/>
    <property type="match status" value="1"/>
</dbReference>
<dbReference type="AlphaFoldDB" id="A0A850T9L0"/>
<dbReference type="PANTHER" id="PTHR13370:SF3">
    <property type="entry name" value="TRNA (GUANINE(10)-N2)-METHYLTRANSFERASE HOMOLOG"/>
    <property type="match status" value="1"/>
</dbReference>
<evidence type="ECO:0000313" key="10">
    <source>
        <dbReference type="EMBL" id="NWH05218.1"/>
    </source>
</evidence>
<dbReference type="GO" id="GO:0032259">
    <property type="term" value="P:methylation"/>
    <property type="evidence" value="ECO:0007669"/>
    <property type="project" value="UniProtKB-KW"/>
</dbReference>
<organism evidence="10 11">
    <name type="scientific">Desulfobacter latus</name>
    <dbReference type="NCBI Taxonomy" id="2292"/>
    <lineage>
        <taxon>Bacteria</taxon>
        <taxon>Pseudomonadati</taxon>
        <taxon>Thermodesulfobacteriota</taxon>
        <taxon>Desulfobacteria</taxon>
        <taxon>Desulfobacterales</taxon>
        <taxon>Desulfobacteraceae</taxon>
        <taxon>Desulfobacter</taxon>
    </lineage>
</organism>
<accession>A0A850T9L0</accession>
<dbReference type="EC" id="2.1.1.-" evidence="8"/>
<evidence type="ECO:0000313" key="11">
    <source>
        <dbReference type="Proteomes" id="UP000553343"/>
    </source>
</evidence>
<proteinExistence type="inferred from homology"/>
<dbReference type="GO" id="GO:0008170">
    <property type="term" value="F:N-methyltransferase activity"/>
    <property type="evidence" value="ECO:0007669"/>
    <property type="project" value="InterPro"/>
</dbReference>
<evidence type="ECO:0000256" key="6">
    <source>
        <dbReference type="ARBA" id="ARBA00023125"/>
    </source>
</evidence>
<evidence type="ECO:0000256" key="7">
    <source>
        <dbReference type="ARBA" id="ARBA00049120"/>
    </source>
</evidence>
<sequence>MKTNHKHYICNAAKMAAVTDGSVNLVVTSPPYPMIDMWDEIFSHQDRKIEKALRKSDGSLAFELMHQVLDRIWEEVFRVLSPGGFACINIGDATRTLGDNFALYPNHARILNATQALGFTALPCILWRKQTNAPNKFMGSGMLPAGAYVTLEHEYILILRKGGKREFTSPATKENRRQSALFWEERNQWFSDIWMDLKGTRQAMGKQKKRNRSGAFPFELAYRLINMYSVKGDLVLDPFLGTGTTTLAAMAAGRNSTGYEIDPSLLENFCDKCRDSLGHFSSVIQHRIDLHNEFVQGRLAAGKPIKYENAHYGFPVVTRQEKELVLNIPVSAEQQGDENMVVHYSIPSRETANTATAAQNAPVVPEICGAKSKTDGLLFPDFDPAS</sequence>
<evidence type="ECO:0000256" key="5">
    <source>
        <dbReference type="ARBA" id="ARBA00022747"/>
    </source>
</evidence>
<feature type="domain" description="DNA methylase N-4/N-6" evidence="9">
    <location>
        <begin position="23"/>
        <end position="267"/>
    </location>
</feature>
<dbReference type="InterPro" id="IPR001091">
    <property type="entry name" value="RM_Methyltransferase"/>
</dbReference>
<protein>
    <recommendedName>
        <fullName evidence="8">Methyltransferase</fullName>
        <ecNumber evidence="8">2.1.1.-</ecNumber>
    </recommendedName>
</protein>
<comment type="caution">
    <text evidence="10">The sequence shown here is derived from an EMBL/GenBank/DDBJ whole genome shotgun (WGS) entry which is preliminary data.</text>
</comment>
<evidence type="ECO:0000259" key="9">
    <source>
        <dbReference type="Pfam" id="PF01555"/>
    </source>
</evidence>
<dbReference type="GO" id="GO:0003677">
    <property type="term" value="F:DNA binding"/>
    <property type="evidence" value="ECO:0007669"/>
    <property type="project" value="UniProtKB-KW"/>
</dbReference>
<dbReference type="RefSeq" id="WP_178366674.1">
    <property type="nucleotide sequence ID" value="NZ_JACADJ010000027.1"/>
</dbReference>
<dbReference type="SUPFAM" id="SSF53335">
    <property type="entry name" value="S-adenosyl-L-methionine-dependent methyltransferases"/>
    <property type="match status" value="1"/>
</dbReference>
<comment type="catalytic activity">
    <reaction evidence="7">
        <text>a 2'-deoxycytidine in DNA + S-adenosyl-L-methionine = an N(4)-methyl-2'-deoxycytidine in DNA + S-adenosyl-L-homocysteine + H(+)</text>
        <dbReference type="Rhea" id="RHEA:16857"/>
        <dbReference type="Rhea" id="RHEA-COMP:11369"/>
        <dbReference type="Rhea" id="RHEA-COMP:13674"/>
        <dbReference type="ChEBI" id="CHEBI:15378"/>
        <dbReference type="ChEBI" id="CHEBI:57856"/>
        <dbReference type="ChEBI" id="CHEBI:59789"/>
        <dbReference type="ChEBI" id="CHEBI:85452"/>
        <dbReference type="ChEBI" id="CHEBI:137933"/>
        <dbReference type="EC" id="2.1.1.113"/>
    </reaction>
</comment>
<dbReference type="InterPro" id="IPR017985">
    <property type="entry name" value="MeTrfase_CN4_CS"/>
</dbReference>
<dbReference type="GO" id="GO:0009007">
    <property type="term" value="F:site-specific DNA-methyltransferase (adenine-specific) activity"/>
    <property type="evidence" value="ECO:0007669"/>
    <property type="project" value="TreeGrafter"/>
</dbReference>
<comment type="similarity">
    <text evidence="1">Belongs to the N(4)/N(6)-methyltransferase family. N(4) subfamily.</text>
</comment>
<keyword evidence="5" id="KW-0680">Restriction system</keyword>
<evidence type="ECO:0000256" key="4">
    <source>
        <dbReference type="ARBA" id="ARBA00022691"/>
    </source>
</evidence>
<keyword evidence="3 10" id="KW-0808">Transferase</keyword>
<dbReference type="Pfam" id="PF01555">
    <property type="entry name" value="N6_N4_Mtase"/>
    <property type="match status" value="1"/>
</dbReference>
<reference evidence="10 11" key="1">
    <citation type="submission" date="2020-06" db="EMBL/GenBank/DDBJ databases">
        <title>High-quality draft genome of sulfate reducer Desulfobacter latus type strain AcrS2 isolated from marine sediment.</title>
        <authorList>
            <person name="Hoppe M."/>
            <person name="Larsen C.K."/>
            <person name="Marshall I.P.G."/>
            <person name="Schramm A."/>
            <person name="Marietou A.G."/>
        </authorList>
    </citation>
    <scope>NUCLEOTIDE SEQUENCE [LARGE SCALE GENOMIC DNA]</scope>
    <source>
        <strain evidence="10 11">AcRS2</strain>
    </source>
</reference>
<dbReference type="GO" id="GO:0015667">
    <property type="term" value="F:site-specific DNA-methyltransferase (cytosine-N4-specific) activity"/>
    <property type="evidence" value="ECO:0007669"/>
    <property type="project" value="UniProtKB-EC"/>
</dbReference>
<dbReference type="InterPro" id="IPR029063">
    <property type="entry name" value="SAM-dependent_MTases_sf"/>
</dbReference>
<dbReference type="Proteomes" id="UP000553343">
    <property type="component" value="Unassembled WGS sequence"/>
</dbReference>
<keyword evidence="11" id="KW-1185">Reference proteome</keyword>
<evidence type="ECO:0000256" key="3">
    <source>
        <dbReference type="ARBA" id="ARBA00022679"/>
    </source>
</evidence>
<keyword evidence="4" id="KW-0949">S-adenosyl-L-methionine</keyword>